<evidence type="ECO:0000256" key="1">
    <source>
        <dbReference type="ARBA" id="ARBA00004370"/>
    </source>
</evidence>
<feature type="transmembrane region" description="Helical" evidence="5">
    <location>
        <begin position="33"/>
        <end position="57"/>
    </location>
</feature>
<name>A0A814TJE4_ADIRI</name>
<evidence type="ECO:0000313" key="7">
    <source>
        <dbReference type="EMBL" id="CAF1163081.1"/>
    </source>
</evidence>
<keyword evidence="2 5" id="KW-0812">Transmembrane</keyword>
<evidence type="ECO:0000256" key="4">
    <source>
        <dbReference type="ARBA" id="ARBA00023136"/>
    </source>
</evidence>
<gene>
    <name evidence="7" type="ORF">XAT740_LOCUS21594</name>
</gene>
<comment type="subcellular location">
    <subcellularLocation>
        <location evidence="1">Membrane</location>
    </subcellularLocation>
</comment>
<dbReference type="EMBL" id="CAJNOR010001554">
    <property type="protein sequence ID" value="CAF1163081.1"/>
    <property type="molecule type" value="Genomic_DNA"/>
</dbReference>
<sequence length="358" mass="42021">MSYVSAINTTVSYITSEATKDGDTQPSSLSVQFIYYTFLLLDIVSVPCSFIIFYYFIRSPELRHQRESNHLIIHLLIGTSLVTAVDVPLIIPYLQNHYYIASMAYPTRFCIFWIMYDYGMYSVNLWLMAFTGLERYLQIFHKQVILKNRIIRFCFYYLSSVLIITIVFFWYLYLVALYPCDQSQFDVTQMLCGFPCYKIDTNILLQNIDWIFADLLPLFLAVFFILLLLAHTLYQRIKANKHLIQQSIWKRTRKMILQLLPIATIFLIFNLPLITVGLLAISNPWYNTTPYFYANCLSYGLALCMPFAILSKQKLIRKRFISLVRPNRMNRTTPQTRIVIPLHKFKQTVAISKMDGDT</sequence>
<feature type="domain" description="G-protein coupled receptors family 1 profile" evidence="6">
    <location>
        <begin position="48"/>
        <end position="309"/>
    </location>
</feature>
<organism evidence="7 8">
    <name type="scientific">Adineta ricciae</name>
    <name type="common">Rotifer</name>
    <dbReference type="NCBI Taxonomy" id="249248"/>
    <lineage>
        <taxon>Eukaryota</taxon>
        <taxon>Metazoa</taxon>
        <taxon>Spiralia</taxon>
        <taxon>Gnathifera</taxon>
        <taxon>Rotifera</taxon>
        <taxon>Eurotatoria</taxon>
        <taxon>Bdelloidea</taxon>
        <taxon>Adinetida</taxon>
        <taxon>Adinetidae</taxon>
        <taxon>Adineta</taxon>
    </lineage>
</organism>
<feature type="transmembrane region" description="Helical" evidence="5">
    <location>
        <begin position="210"/>
        <end position="234"/>
    </location>
</feature>
<dbReference type="GO" id="GO:0016020">
    <property type="term" value="C:membrane"/>
    <property type="evidence" value="ECO:0007669"/>
    <property type="project" value="UniProtKB-SubCell"/>
</dbReference>
<comment type="caution">
    <text evidence="7">The sequence shown here is derived from an EMBL/GenBank/DDBJ whole genome shotgun (WGS) entry which is preliminary data.</text>
</comment>
<keyword evidence="8" id="KW-1185">Reference proteome</keyword>
<dbReference type="InterPro" id="IPR000276">
    <property type="entry name" value="GPCR_Rhodpsn"/>
</dbReference>
<dbReference type="Proteomes" id="UP000663828">
    <property type="component" value="Unassembled WGS sequence"/>
</dbReference>
<evidence type="ECO:0000313" key="8">
    <source>
        <dbReference type="Proteomes" id="UP000663828"/>
    </source>
</evidence>
<evidence type="ECO:0000259" key="6">
    <source>
        <dbReference type="PROSITE" id="PS50262"/>
    </source>
</evidence>
<evidence type="ECO:0000256" key="5">
    <source>
        <dbReference type="SAM" id="Phobius"/>
    </source>
</evidence>
<evidence type="ECO:0000256" key="3">
    <source>
        <dbReference type="ARBA" id="ARBA00022989"/>
    </source>
</evidence>
<feature type="transmembrane region" description="Helical" evidence="5">
    <location>
        <begin position="291"/>
        <end position="310"/>
    </location>
</feature>
<proteinExistence type="predicted"/>
<feature type="transmembrane region" description="Helical" evidence="5">
    <location>
        <begin position="255"/>
        <end position="279"/>
    </location>
</feature>
<feature type="transmembrane region" description="Helical" evidence="5">
    <location>
        <begin position="154"/>
        <end position="173"/>
    </location>
</feature>
<keyword evidence="3 5" id="KW-1133">Transmembrane helix</keyword>
<evidence type="ECO:0000256" key="2">
    <source>
        <dbReference type="ARBA" id="ARBA00022692"/>
    </source>
</evidence>
<dbReference type="AlphaFoldDB" id="A0A814TJE4"/>
<dbReference type="InterPro" id="IPR017452">
    <property type="entry name" value="GPCR_Rhodpsn_7TM"/>
</dbReference>
<keyword evidence="4 5" id="KW-0472">Membrane</keyword>
<dbReference type="Gene3D" id="1.20.1070.10">
    <property type="entry name" value="Rhodopsin 7-helix transmembrane proteins"/>
    <property type="match status" value="1"/>
</dbReference>
<protein>
    <recommendedName>
        <fullName evidence="6">G-protein coupled receptors family 1 profile domain-containing protein</fullName>
    </recommendedName>
</protein>
<dbReference type="SUPFAM" id="SSF81321">
    <property type="entry name" value="Family A G protein-coupled receptor-like"/>
    <property type="match status" value="1"/>
</dbReference>
<dbReference type="PROSITE" id="PS00237">
    <property type="entry name" value="G_PROTEIN_RECEP_F1_1"/>
    <property type="match status" value="1"/>
</dbReference>
<dbReference type="PROSITE" id="PS50262">
    <property type="entry name" value="G_PROTEIN_RECEP_F1_2"/>
    <property type="match status" value="1"/>
</dbReference>
<dbReference type="GO" id="GO:0004930">
    <property type="term" value="F:G protein-coupled receptor activity"/>
    <property type="evidence" value="ECO:0007669"/>
    <property type="project" value="InterPro"/>
</dbReference>
<reference evidence="7" key="1">
    <citation type="submission" date="2021-02" db="EMBL/GenBank/DDBJ databases">
        <authorList>
            <person name="Nowell W R."/>
        </authorList>
    </citation>
    <scope>NUCLEOTIDE SEQUENCE</scope>
</reference>
<dbReference type="CDD" id="cd00637">
    <property type="entry name" value="7tm_classA_rhodopsin-like"/>
    <property type="match status" value="1"/>
</dbReference>
<feature type="transmembrane region" description="Helical" evidence="5">
    <location>
        <begin position="69"/>
        <end position="91"/>
    </location>
</feature>
<accession>A0A814TJE4</accession>
<feature type="transmembrane region" description="Helical" evidence="5">
    <location>
        <begin position="111"/>
        <end position="133"/>
    </location>
</feature>